<evidence type="ECO:0000256" key="5">
    <source>
        <dbReference type="PROSITE-ProRule" id="PRU00196"/>
    </source>
</evidence>
<keyword evidence="7" id="KW-0472">Membrane</keyword>
<dbReference type="Gene3D" id="3.10.250.10">
    <property type="entry name" value="SRCR-like domain"/>
    <property type="match status" value="3"/>
</dbReference>
<name>A0A915K0I4_ROMCU</name>
<keyword evidence="1" id="KW-0732">Signal</keyword>
<dbReference type="InterPro" id="IPR011050">
    <property type="entry name" value="Pectin_lyase_fold/virulence"/>
</dbReference>
<feature type="domain" description="SRCR" evidence="8">
    <location>
        <begin position="821"/>
        <end position="933"/>
    </location>
</feature>
<dbReference type="CDD" id="cd00037">
    <property type="entry name" value="CLECT"/>
    <property type="match status" value="1"/>
</dbReference>
<dbReference type="InterPro" id="IPR016187">
    <property type="entry name" value="CTDL_fold"/>
</dbReference>
<dbReference type="Proteomes" id="UP000887565">
    <property type="component" value="Unplaced"/>
</dbReference>
<dbReference type="InterPro" id="IPR001190">
    <property type="entry name" value="SRCR"/>
</dbReference>
<dbReference type="InterPro" id="IPR016186">
    <property type="entry name" value="C-type_lectin-like/link_sf"/>
</dbReference>
<feature type="domain" description="SRCR" evidence="8">
    <location>
        <begin position="19"/>
        <end position="95"/>
    </location>
</feature>
<evidence type="ECO:0000256" key="4">
    <source>
        <dbReference type="ARBA" id="ARBA00023180"/>
    </source>
</evidence>
<dbReference type="InterPro" id="IPR006626">
    <property type="entry name" value="PbH1"/>
</dbReference>
<keyword evidence="2" id="KW-0677">Repeat</keyword>
<dbReference type="GO" id="GO:0045217">
    <property type="term" value="P:cell-cell junction maintenance"/>
    <property type="evidence" value="ECO:0007669"/>
    <property type="project" value="TreeGrafter"/>
</dbReference>
<dbReference type="SMART" id="SM00034">
    <property type="entry name" value="CLECT"/>
    <property type="match status" value="1"/>
</dbReference>
<keyword evidence="3 5" id="KW-1015">Disulfide bond</keyword>
<keyword evidence="7" id="KW-0812">Transmembrane</keyword>
<feature type="compositionally biased region" description="Low complexity" evidence="6">
    <location>
        <begin position="2586"/>
        <end position="2596"/>
    </location>
</feature>
<dbReference type="SMART" id="SM00202">
    <property type="entry name" value="SR"/>
    <property type="match status" value="2"/>
</dbReference>
<dbReference type="OMA" id="AIKHWRG"/>
<organism evidence="9 10">
    <name type="scientific">Romanomermis culicivorax</name>
    <name type="common">Nematode worm</name>
    <dbReference type="NCBI Taxonomy" id="13658"/>
    <lineage>
        <taxon>Eukaryota</taxon>
        <taxon>Metazoa</taxon>
        <taxon>Ecdysozoa</taxon>
        <taxon>Nematoda</taxon>
        <taxon>Enoplea</taxon>
        <taxon>Dorylaimia</taxon>
        <taxon>Mermithida</taxon>
        <taxon>Mermithoidea</taxon>
        <taxon>Mermithidae</taxon>
        <taxon>Romanomermis</taxon>
    </lineage>
</organism>
<dbReference type="InterPro" id="IPR053243">
    <property type="entry name" value="SJ_maturation_regulator"/>
</dbReference>
<dbReference type="InterPro" id="IPR001304">
    <property type="entry name" value="C-type_lectin-like"/>
</dbReference>
<evidence type="ECO:0000313" key="9">
    <source>
        <dbReference type="Proteomes" id="UP000887565"/>
    </source>
</evidence>
<feature type="disulfide bond" evidence="5">
    <location>
        <begin position="1704"/>
        <end position="1714"/>
    </location>
</feature>
<protein>
    <submittedName>
        <fullName evidence="10">SRCR domain-containing protein</fullName>
    </submittedName>
</protein>
<keyword evidence="7" id="KW-1133">Transmembrane helix</keyword>
<evidence type="ECO:0000259" key="8">
    <source>
        <dbReference type="PROSITE" id="PS50287"/>
    </source>
</evidence>
<dbReference type="Gene3D" id="3.10.100.10">
    <property type="entry name" value="Mannose-Binding Protein A, subunit A"/>
    <property type="match status" value="1"/>
</dbReference>
<evidence type="ECO:0000256" key="1">
    <source>
        <dbReference type="ARBA" id="ARBA00022729"/>
    </source>
</evidence>
<evidence type="ECO:0000256" key="3">
    <source>
        <dbReference type="ARBA" id="ARBA00023157"/>
    </source>
</evidence>
<feature type="transmembrane region" description="Helical" evidence="7">
    <location>
        <begin position="2475"/>
        <end position="2497"/>
    </location>
</feature>
<proteinExistence type="predicted"/>
<dbReference type="Pfam" id="PF00530">
    <property type="entry name" value="SRCR"/>
    <property type="match status" value="2"/>
</dbReference>
<dbReference type="PROSITE" id="PS50287">
    <property type="entry name" value="SRCR_2"/>
    <property type="match status" value="3"/>
</dbReference>
<evidence type="ECO:0000256" key="6">
    <source>
        <dbReference type="SAM" id="MobiDB-lite"/>
    </source>
</evidence>
<dbReference type="SUPFAM" id="SSF51126">
    <property type="entry name" value="Pectin lyase-like"/>
    <property type="match status" value="2"/>
</dbReference>
<evidence type="ECO:0000256" key="7">
    <source>
        <dbReference type="SAM" id="Phobius"/>
    </source>
</evidence>
<dbReference type="InterPro" id="IPR012334">
    <property type="entry name" value="Pectin_lyas_fold"/>
</dbReference>
<feature type="disulfide bond" evidence="5">
    <location>
        <begin position="59"/>
        <end position="69"/>
    </location>
</feature>
<reference evidence="10" key="1">
    <citation type="submission" date="2022-11" db="UniProtKB">
        <authorList>
            <consortium name="WormBaseParasite"/>
        </authorList>
    </citation>
    <scope>IDENTIFICATION</scope>
</reference>
<keyword evidence="9" id="KW-1185">Reference proteome</keyword>
<feature type="region of interest" description="Disordered" evidence="6">
    <location>
        <begin position="2581"/>
        <end position="2607"/>
    </location>
</feature>
<keyword evidence="4" id="KW-0325">Glycoprotein</keyword>
<evidence type="ECO:0000256" key="2">
    <source>
        <dbReference type="ARBA" id="ARBA00022737"/>
    </source>
</evidence>
<dbReference type="Gene3D" id="2.160.20.10">
    <property type="entry name" value="Single-stranded right-handed beta-helix, Pectin lyase-like"/>
    <property type="match status" value="1"/>
</dbReference>
<dbReference type="InterPro" id="IPR036772">
    <property type="entry name" value="SRCR-like_dom_sf"/>
</dbReference>
<dbReference type="GO" id="GO:0016020">
    <property type="term" value="C:membrane"/>
    <property type="evidence" value="ECO:0007669"/>
    <property type="project" value="InterPro"/>
</dbReference>
<dbReference type="PANTHER" id="PTHR47653:SF1">
    <property type="entry name" value="DELETED IN MALIGNANT BRAIN TUMORS 1 PROTEIN"/>
    <property type="match status" value="1"/>
</dbReference>
<dbReference type="WBParaSite" id="nRc.2.0.1.t31383-RA">
    <property type="protein sequence ID" value="nRc.2.0.1.t31383-RA"/>
    <property type="gene ID" value="nRc.2.0.1.g31383"/>
</dbReference>
<dbReference type="SUPFAM" id="SSF56436">
    <property type="entry name" value="C-type lectin-like"/>
    <property type="match status" value="1"/>
</dbReference>
<feature type="domain" description="SRCR" evidence="8">
    <location>
        <begin position="1624"/>
        <end position="1739"/>
    </location>
</feature>
<accession>A0A915K0I4</accession>
<dbReference type="PANTHER" id="PTHR47653">
    <property type="entry name" value="PROTEIN BARK BEETLE"/>
    <property type="match status" value="1"/>
</dbReference>
<dbReference type="SUPFAM" id="SSF56487">
    <property type="entry name" value="SRCR-like"/>
    <property type="match status" value="3"/>
</dbReference>
<sequence length="2853" mass="324466">YSNIYDISLAWILEKAKRSWTDVDYSVACKSMGFGGGNFWKFFRRNNDTSPFVMPKPGCPDDARNFEECTNFSTNTFMLAENLCQGEDDLGLFCYGPAAFKGWNFHWKGIRFFDAPWTTVSEDPDDVSVKKRSLSSLQHLDIYYAGFDKETMNSTASIYVQGVPPFVNFVDVKYGAGDGVIILDSSAPVEITNCSISFNRGHGIVVENTTDGRLFVNETSVLFNYGNGIQYEPKTGLKYYSSKSNIAHAYFIQHEFDRPEIDACGVFLPKDRLSYSFMVQFLEISVSKATPSKTFIYICADVPENCAHSYQYKIPIFDGIMPPSIEATYISVTNNNHLPYSLNISNSIVRENVGHGLLSKNSRDRIILNNVTVSNNQHIGLHISGGVSDLWINNSVIQGNFNDGINVSYVGGSTVINGSSISNNRLRGAAFHYNDSGLFLPLRQSIIIRGKPSIGPDYKNTNFNYNLWGGLLIGNFCANAYNRVNDPKVILTFVNFIGNEYHPAFEYHSCRRDGQPITSVEISGSICRRSTGFCIRVQPAVNIGLHISDNNFVQNNRGVLIIRNGDHPQLSHLPANVYVTRNQFKFNSGNFIIYVGLNNHSPVQKAWITDQNEVRENKVQNPYPKLTPRNFPYAAVVVSSSNVKLTRNCFNNMQAEYELATDLADHGDTIMAGENNFGSYDFDRFMPKIFDHFKRFTLASINIDPVAAICNAQNPRLTPLFNYFRKFRQYNNPHILGGTIYEPTDLPKGVYTIVDDLHIVPGAVLTLQAGTVFKFADSIGLLVQGEMIRQRDSFSNEENSEPIIFTRLEAPPPKEETPLNIRLVNEDSSLSSTHSAIVGRLEVLLNGEWGVVCNRSWTSNLASLVCNQLGGILDREYYEKWTYFLPRYSTDLPILMDIIRCEEWETDITNCRHDGVEHNINLTCTDIVGVRCVEPHWAGVRYSLLANPPTVVGQTTIRNLIIEKAGLLDAYTPQFCSALQIDWNFHIFQDLIIRDNWWTGIDIVYNDFMRKPRLYNSLITRNRRHGMRLRSVGISMENVTLSENGNAGLLYDSVIPANLQRDIYSWLKNPPMQTFSNIFLITNDQEEKSVNHEIVLTSSVRNRRKFVIVENSDDGIEIRNRSITVNLRIISKNLQTGLGAKIGVQLVGRPNDDRYSDENMIFVDSNKKVIDLKKTLIDFPFVSTLDTLSIEYKRSYGRSTLAVLLFYMDAYEMIDPFIHLRYSSVSGNEYGSNNISSKVEYFIDNCSISLNNGGIVQSHRDLYASTNVFSWKIYRSNFFRNQNFALRIALPNPANYIRNHTIDLTENEFRHNLNFKLKLGGFYSWMNFSSNNFSSNQAKSDGGLLHIWGMEKEMVMERNRFTFNYFEQNYFLANDQPKIEHYPRSYALGIFGVQKVNVSYNNIHNPLFDFELISGLINVNPIVDRLNVTHNYWGPSTHGDLARKIFDFDDWNIFSLADYNPYFVTREKSLNFEWRPQDAQTDIVPYNEPNIDDLKGRLYTSMTLNRRRSQWPTYPWHYKPDIPYRIRSDLTVMPGAVLTIEKGVEIHVCPNVRILILGSLIAQGTADEPIRFKPINITEYDHFCSLHRGAHISKSRLRKRDTVDSRFPILNRYVASLQEFSSHLVLDEGGDERSGFLHIFNATTGEMVPICDRQFSTRNTEVVCRELGFETKNAYFWIGSRLYFSYSWDPKLKIVKSYAEPRQCTGEESRFSDCDLRFTSQRDTWQCMDVKHFVFIHCSPTQNYLDENYVCPWGGLFFSTSIFETSPKDAPKSFLSYVEIVGAGFSHNESSSALTAVYHSLILHNVNVTNSSMHGIQVLSPIDEVELIKLNVTFNKGVGLNVLTTNFPVAESNVGQNEQNDEFSESTSYFANFPYHLFGFLHMCSTQKIVKIQFRGIIFYKYDNFATDCVKIFVSYSPTKQIQFKILKIWLPHVDDDNRIDSLVFYDGIMMTEEKKIAYWNRKDAKVGKALQSKAGALGVHFQGNAADGLFGFFAEVSVVPTPIESRPVHQVRMKECRFENNDRGAIRYANLGENSPDLSLESSFFKNNGYQVWSNFSTSRYAVELDLHGTQTFAVKFCSFWRNQGALNIKIAGPTSYRSRGVIKNCAFGNNENFEILKSTGAVYHKIYVLNNYFGKNKAPYRDLVAIDKIIVNFTRNIFYNNTGSHILHSKDRRSTAHEFQTFLSNFFFENIALGHGYRHQNFDFGYLPSNPDSYTFSTRIRKKRQSNLKANFDWLAYIGPETERYRSTVLVGGTQHYFYANYFNNPRNSFELTTVNKSSEDVYSGPVDAKSNYWGHPGTAAVAQGRIRDQEDYDYLLKVDYEPVLESNTSLMEGFCPPGWFQAGFEEWKSFQSCYLYVPGAMPFHSAMQFCKDQEAYMPFLRDGDQRFFQVASKIFNLNQRFVLPFERYTSESASTDSLIWMSGTGVPSWMCAALSTRTNNVKYHSCELPLPFVCEKGPGLYEESLVLQTAGATALVVSLILLVVIILLICLWYMKSSRRKKEFFERKNSLRSSMRSNRLMILEKAKKQKENEERKTNKYDNVTSPVYLTPATRRAESPDLISQAYRNLVMGRNCETSIHKESPQSPTCPSQSSFRQTKKQNSPSEESACTQSTVCCSSSSITTACESLTPRQPKTSTSAVKCSRQNLSRKFAREICNDSPTTSICNLIDNNCNNVNSMAPKTADKQENLLLVSFRKPPKPVASTNFLNEGSQSSARCSDCFGDQCCSSSNSANSARSSTVTERTVDPYCNYCKRFSSTATSSCCSERTSTASSSCLYGTADDKKLVAVPAKLDGRKTKMATNQMARTNNRLVNDWSTPHLSSFSRETSTMMNSTIRKVTDQNQGPLETAM</sequence>
<comment type="caution">
    <text evidence="5">Lacks conserved residue(s) required for the propagation of feature annotation.</text>
</comment>
<dbReference type="SMART" id="SM00710">
    <property type="entry name" value="PbH1"/>
    <property type="match status" value="13"/>
</dbReference>
<feature type="disulfide bond" evidence="5">
    <location>
        <begin position="901"/>
        <end position="911"/>
    </location>
</feature>
<evidence type="ECO:0000313" key="10">
    <source>
        <dbReference type="WBParaSite" id="nRc.2.0.1.t31383-RA"/>
    </source>
</evidence>